<dbReference type="PROSITE" id="PS00794">
    <property type="entry name" value="HPPK"/>
    <property type="match status" value="1"/>
</dbReference>
<dbReference type="Proteomes" id="UP001156666">
    <property type="component" value="Unassembled WGS sequence"/>
</dbReference>
<organism evidence="14 15">
    <name type="scientific">Portibacter lacus</name>
    <dbReference type="NCBI Taxonomy" id="1099794"/>
    <lineage>
        <taxon>Bacteria</taxon>
        <taxon>Pseudomonadati</taxon>
        <taxon>Bacteroidota</taxon>
        <taxon>Saprospiria</taxon>
        <taxon>Saprospirales</taxon>
        <taxon>Haliscomenobacteraceae</taxon>
        <taxon>Portibacter</taxon>
    </lineage>
</organism>
<evidence type="ECO:0000256" key="3">
    <source>
        <dbReference type="ARBA" id="ARBA00013253"/>
    </source>
</evidence>
<evidence type="ECO:0000256" key="12">
    <source>
        <dbReference type="ARBA" id="ARBA00033413"/>
    </source>
</evidence>
<evidence type="ECO:0000259" key="13">
    <source>
        <dbReference type="PROSITE" id="PS00794"/>
    </source>
</evidence>
<evidence type="ECO:0000256" key="8">
    <source>
        <dbReference type="ARBA" id="ARBA00022840"/>
    </source>
</evidence>
<evidence type="ECO:0000313" key="15">
    <source>
        <dbReference type="Proteomes" id="UP001156666"/>
    </source>
</evidence>
<dbReference type="GO" id="GO:0003848">
    <property type="term" value="F:2-amino-4-hydroxy-6-hydroxymethyldihydropteridine diphosphokinase activity"/>
    <property type="evidence" value="ECO:0007669"/>
    <property type="project" value="UniProtKB-EC"/>
</dbReference>
<keyword evidence="7" id="KW-0418">Kinase</keyword>
<dbReference type="AlphaFoldDB" id="A0AA37WF91"/>
<dbReference type="EMBL" id="BSOH01000031">
    <property type="protein sequence ID" value="GLR19691.1"/>
    <property type="molecule type" value="Genomic_DNA"/>
</dbReference>
<reference evidence="14" key="1">
    <citation type="journal article" date="2014" name="Int. J. Syst. Evol. Microbiol.">
        <title>Complete genome sequence of Corynebacterium casei LMG S-19264T (=DSM 44701T), isolated from a smear-ripened cheese.</title>
        <authorList>
            <consortium name="US DOE Joint Genome Institute (JGI-PGF)"/>
            <person name="Walter F."/>
            <person name="Albersmeier A."/>
            <person name="Kalinowski J."/>
            <person name="Ruckert C."/>
        </authorList>
    </citation>
    <scope>NUCLEOTIDE SEQUENCE</scope>
    <source>
        <strain evidence="14">NBRC 108769</strain>
    </source>
</reference>
<keyword evidence="15" id="KW-1185">Reference proteome</keyword>
<evidence type="ECO:0000256" key="1">
    <source>
        <dbReference type="ARBA" id="ARBA00005051"/>
    </source>
</evidence>
<proteinExistence type="inferred from homology"/>
<dbReference type="PANTHER" id="PTHR43071">
    <property type="entry name" value="2-AMINO-4-HYDROXY-6-HYDROXYMETHYLDIHYDROPTERIDINE PYROPHOSPHOKINASE"/>
    <property type="match status" value="1"/>
</dbReference>
<reference evidence="14" key="2">
    <citation type="submission" date="2023-01" db="EMBL/GenBank/DDBJ databases">
        <title>Draft genome sequence of Portibacter lacus strain NBRC 108769.</title>
        <authorList>
            <person name="Sun Q."/>
            <person name="Mori K."/>
        </authorList>
    </citation>
    <scope>NUCLEOTIDE SEQUENCE</scope>
    <source>
        <strain evidence="14">NBRC 108769</strain>
    </source>
</reference>
<evidence type="ECO:0000256" key="6">
    <source>
        <dbReference type="ARBA" id="ARBA00022741"/>
    </source>
</evidence>
<accession>A0AA37WF91</accession>
<dbReference type="PANTHER" id="PTHR43071:SF1">
    <property type="entry name" value="2-AMINO-4-HYDROXY-6-HYDROXYMETHYLDIHYDROPTERIDINE PYROPHOSPHOKINASE"/>
    <property type="match status" value="1"/>
</dbReference>
<keyword evidence="6" id="KW-0547">Nucleotide-binding</keyword>
<evidence type="ECO:0000256" key="10">
    <source>
        <dbReference type="ARBA" id="ARBA00029409"/>
    </source>
</evidence>
<evidence type="ECO:0000256" key="11">
    <source>
        <dbReference type="ARBA" id="ARBA00029766"/>
    </source>
</evidence>
<evidence type="ECO:0000256" key="9">
    <source>
        <dbReference type="ARBA" id="ARBA00022909"/>
    </source>
</evidence>
<evidence type="ECO:0000313" key="14">
    <source>
        <dbReference type="EMBL" id="GLR19691.1"/>
    </source>
</evidence>
<dbReference type="InterPro" id="IPR035907">
    <property type="entry name" value="Hppk_sf"/>
</dbReference>
<comment type="similarity">
    <text evidence="2">Belongs to the HPPK family.</text>
</comment>
<evidence type="ECO:0000256" key="2">
    <source>
        <dbReference type="ARBA" id="ARBA00005810"/>
    </source>
</evidence>
<keyword evidence="9" id="KW-0289">Folate biosynthesis</keyword>
<evidence type="ECO:0000256" key="5">
    <source>
        <dbReference type="ARBA" id="ARBA00022679"/>
    </source>
</evidence>
<sequence>MLFLGMHKAILHIGSNIGNRLKHLGLCKKFIEDKAGNVTKTSAIYETEAWGLKDQKSFLNQAFEIETELDIYELLSSCQEIEVLLHRKRDIRWGPRTIDIDIIFYDDLILKNEIIDLPHPRMHERNFVLFPLSEIVPEWHHPILKKSVAELKNNTQDDSYVSL</sequence>
<evidence type="ECO:0000256" key="7">
    <source>
        <dbReference type="ARBA" id="ARBA00022777"/>
    </source>
</evidence>
<dbReference type="GO" id="GO:0046656">
    <property type="term" value="P:folic acid biosynthetic process"/>
    <property type="evidence" value="ECO:0007669"/>
    <property type="project" value="UniProtKB-KW"/>
</dbReference>
<dbReference type="GO" id="GO:0005524">
    <property type="term" value="F:ATP binding"/>
    <property type="evidence" value="ECO:0007669"/>
    <property type="project" value="UniProtKB-KW"/>
</dbReference>
<evidence type="ECO:0000256" key="4">
    <source>
        <dbReference type="ARBA" id="ARBA00016218"/>
    </source>
</evidence>
<dbReference type="SUPFAM" id="SSF55083">
    <property type="entry name" value="6-hydroxymethyl-7,8-dihydropterin pyrophosphokinase, HPPK"/>
    <property type="match status" value="1"/>
</dbReference>
<dbReference type="Pfam" id="PF01288">
    <property type="entry name" value="HPPK"/>
    <property type="match status" value="1"/>
</dbReference>
<feature type="domain" description="7,8-dihydro-6-hydroxymethylpterin-pyrophosphokinase" evidence="13">
    <location>
        <begin position="92"/>
        <end position="103"/>
    </location>
</feature>
<comment type="caution">
    <text evidence="14">The sequence shown here is derived from an EMBL/GenBank/DDBJ whole genome shotgun (WGS) entry which is preliminary data.</text>
</comment>
<dbReference type="EC" id="2.7.6.3" evidence="3"/>
<keyword evidence="5" id="KW-0808">Transferase</keyword>
<name>A0AA37WF91_9BACT</name>
<dbReference type="Gene3D" id="3.30.70.560">
    <property type="entry name" value="7,8-Dihydro-6-hydroxymethylpterin-pyrophosphokinase HPPK"/>
    <property type="match status" value="1"/>
</dbReference>
<comment type="pathway">
    <text evidence="1">Cofactor biosynthesis; tetrahydrofolate biosynthesis; 2-amino-4-hydroxy-6-hydroxymethyl-7,8-dihydropteridine diphosphate from 7,8-dihydroneopterin triphosphate: step 4/4.</text>
</comment>
<keyword evidence="8" id="KW-0067">ATP-binding</keyword>
<dbReference type="CDD" id="cd00483">
    <property type="entry name" value="HPPK"/>
    <property type="match status" value="1"/>
</dbReference>
<dbReference type="GO" id="GO:0016301">
    <property type="term" value="F:kinase activity"/>
    <property type="evidence" value="ECO:0007669"/>
    <property type="project" value="UniProtKB-KW"/>
</dbReference>
<dbReference type="InterPro" id="IPR000550">
    <property type="entry name" value="Hppk"/>
</dbReference>
<gene>
    <name evidence="14" type="ORF">GCM10007940_43070</name>
</gene>
<dbReference type="NCBIfam" id="TIGR01498">
    <property type="entry name" value="folK"/>
    <property type="match status" value="1"/>
</dbReference>
<comment type="function">
    <text evidence="10">Catalyzes the transfer of pyrophosphate from adenosine triphosphate (ATP) to 6-hydroxymethyl-7,8-dihydropterin, an enzymatic step in folate biosynthesis pathway.</text>
</comment>
<protein>
    <recommendedName>
        <fullName evidence="4">2-amino-4-hydroxy-6-hydroxymethyldihydropteridine pyrophosphokinase</fullName>
        <ecNumber evidence="3">2.7.6.3</ecNumber>
    </recommendedName>
    <alternativeName>
        <fullName evidence="11">6-hydroxymethyl-7,8-dihydropterin pyrophosphokinase</fullName>
    </alternativeName>
    <alternativeName>
        <fullName evidence="12">7,8-dihydro-6-hydroxymethylpterin-pyrophosphokinase</fullName>
    </alternativeName>
</protein>